<reference evidence="17" key="2">
    <citation type="submission" date="2022-10" db="EMBL/GenBank/DDBJ databases">
        <authorList>
            <consortium name="ENA_rothamsted_submissions"/>
            <consortium name="culmorum"/>
            <person name="King R."/>
        </authorList>
    </citation>
    <scope>NUCLEOTIDE SEQUENCE</scope>
</reference>
<dbReference type="SUPFAM" id="SSF63501">
    <property type="entry name" value="Frizzled cysteine-rich domain"/>
    <property type="match status" value="1"/>
</dbReference>
<keyword evidence="3" id="KW-0217">Developmental protein</keyword>
<evidence type="ECO:0000256" key="6">
    <source>
        <dbReference type="ARBA" id="ARBA00022692"/>
    </source>
</evidence>
<name>A0A9N9WPV5_9DIPT</name>
<feature type="signal peptide" evidence="14">
    <location>
        <begin position="1"/>
        <end position="19"/>
    </location>
</feature>
<feature type="transmembrane region" description="Helical" evidence="13">
    <location>
        <begin position="357"/>
        <end position="378"/>
    </location>
</feature>
<evidence type="ECO:0000259" key="15">
    <source>
        <dbReference type="SMART" id="SM00063"/>
    </source>
</evidence>
<accession>A0A9N9WPV5</accession>
<dbReference type="GO" id="GO:0060070">
    <property type="term" value="P:canonical Wnt signaling pathway"/>
    <property type="evidence" value="ECO:0007669"/>
    <property type="project" value="TreeGrafter"/>
</dbReference>
<dbReference type="InterPro" id="IPR000539">
    <property type="entry name" value="Frizzled/Smoothened_7TM"/>
</dbReference>
<feature type="transmembrane region" description="Helical" evidence="13">
    <location>
        <begin position="266"/>
        <end position="288"/>
    </location>
</feature>
<dbReference type="FunFam" id="1.10.2000.10:FF:000016">
    <property type="entry name" value="Frizzled"/>
    <property type="match status" value="1"/>
</dbReference>
<dbReference type="GO" id="GO:0017147">
    <property type="term" value="F:Wnt-protein binding"/>
    <property type="evidence" value="ECO:0007669"/>
    <property type="project" value="TreeGrafter"/>
</dbReference>
<evidence type="ECO:0008006" key="19">
    <source>
        <dbReference type="Google" id="ProtNLM"/>
    </source>
</evidence>
<keyword evidence="11" id="KW-0675">Receptor</keyword>
<dbReference type="PRINTS" id="PR00489">
    <property type="entry name" value="FRIZZLED"/>
</dbReference>
<feature type="transmembrane region" description="Helical" evidence="13">
    <location>
        <begin position="488"/>
        <end position="517"/>
    </location>
</feature>
<dbReference type="Gene3D" id="1.20.1070.10">
    <property type="entry name" value="Rhodopsin 7-helix transmembrane proteins"/>
    <property type="match status" value="1"/>
</dbReference>
<organism evidence="17 18">
    <name type="scientific">Chironomus riparius</name>
    <dbReference type="NCBI Taxonomy" id="315576"/>
    <lineage>
        <taxon>Eukaryota</taxon>
        <taxon>Metazoa</taxon>
        <taxon>Ecdysozoa</taxon>
        <taxon>Arthropoda</taxon>
        <taxon>Hexapoda</taxon>
        <taxon>Insecta</taxon>
        <taxon>Pterygota</taxon>
        <taxon>Neoptera</taxon>
        <taxon>Endopterygota</taxon>
        <taxon>Diptera</taxon>
        <taxon>Nematocera</taxon>
        <taxon>Chironomoidea</taxon>
        <taxon>Chironomidae</taxon>
        <taxon>Chironominae</taxon>
        <taxon>Chironomus</taxon>
    </lineage>
</organism>
<keyword evidence="10" id="KW-1015">Disulfide bond</keyword>
<comment type="subcellular location">
    <subcellularLocation>
        <location evidence="1">Cell membrane</location>
        <topology evidence="1">Multi-pass membrane protein</topology>
    </subcellularLocation>
</comment>
<dbReference type="Gene3D" id="1.10.2000.10">
    <property type="entry name" value="Frizzled cysteine-rich domain"/>
    <property type="match status" value="1"/>
</dbReference>
<dbReference type="InterPro" id="IPR015526">
    <property type="entry name" value="Frizzled/SFRP"/>
</dbReference>
<keyword evidence="9 13" id="KW-0472">Membrane</keyword>
<proteinExistence type="inferred from homology"/>
<feature type="transmembrane region" description="Helical" evidence="13">
    <location>
        <begin position="548"/>
        <end position="571"/>
    </location>
</feature>
<dbReference type="GO" id="GO:0005886">
    <property type="term" value="C:plasma membrane"/>
    <property type="evidence" value="ECO:0007669"/>
    <property type="project" value="UniProtKB-SubCell"/>
</dbReference>
<feature type="transmembrane region" description="Helical" evidence="13">
    <location>
        <begin position="439"/>
        <end position="467"/>
    </location>
</feature>
<evidence type="ECO:0000256" key="13">
    <source>
        <dbReference type="SAM" id="Phobius"/>
    </source>
</evidence>
<dbReference type="PANTHER" id="PTHR11309:SF47">
    <property type="entry name" value="FRIZZLED"/>
    <property type="match status" value="1"/>
</dbReference>
<sequence length="596" mass="68087">MSNYWQFMFTMFSFVIVFSLKILVVVSQQSSVLISSQESKSRYNQKEYNTQVSNTNHHNKCEPISIPLCQDIQFYNQTIFPNLLNHARQDEAALEVHQFIPLIKINCSPDLKLFLCSLYAPLCTILEYPIPPCRKLCESARNCEKIMRTFDFPWPENLECTKFPEDGTDICISPNISSSSTASTSQDSQHFNSQITSLGKVEKTPIKIQNTTAYSHRFRGFICPVQLKAPAVLGYEINIGGKVVKDCGAPCNSLSFDDKEVTTLRYWISFWAVICALCCLFTILTFIIDSSRFRYPERPIVFLAICYLIISSAYIFGLSAGKSVSCREPFVHAGRLGRLQLIPTITQGHQSSLSCTVLFLMMYFCLMSAFTWWVFFALSWLLASGFKWGHEAIESRAHLFHLIAWCLPCIQTIFVLALGKVEGDILSGVCFVGTLSKHSIAIFLLIPLTIYLVLGTLFFSVGFTALLKIRTMMRNKNDGTRTDKLEKLMFRIVFFSILFVIPSFIYIGCLFYEWIYFDEWTLQWNRMTCKKFSIPCPPQSANDESKPIFAIFMLKYLCSMHVGITSGLTWLCSSKTIASWKAFIDRLRGRKARNFV</sequence>
<evidence type="ECO:0000313" key="17">
    <source>
        <dbReference type="EMBL" id="CAG9801596.1"/>
    </source>
</evidence>
<evidence type="ECO:0000256" key="2">
    <source>
        <dbReference type="ARBA" id="ARBA00008077"/>
    </source>
</evidence>
<evidence type="ECO:0000256" key="4">
    <source>
        <dbReference type="ARBA" id="ARBA00022475"/>
    </source>
</evidence>
<dbReference type="Pfam" id="PF01392">
    <property type="entry name" value="Fz"/>
    <property type="match status" value="1"/>
</dbReference>
<gene>
    <name evidence="17" type="ORF">CHIRRI_LOCUS4518</name>
</gene>
<evidence type="ECO:0000256" key="9">
    <source>
        <dbReference type="ARBA" id="ARBA00023136"/>
    </source>
</evidence>
<evidence type="ECO:0000256" key="12">
    <source>
        <dbReference type="ARBA" id="ARBA00023180"/>
    </source>
</evidence>
<dbReference type="Proteomes" id="UP001153620">
    <property type="component" value="Chromosome 1"/>
</dbReference>
<evidence type="ECO:0000256" key="1">
    <source>
        <dbReference type="ARBA" id="ARBA00004651"/>
    </source>
</evidence>
<reference evidence="17" key="1">
    <citation type="submission" date="2022-01" db="EMBL/GenBank/DDBJ databases">
        <authorList>
            <person name="King R."/>
        </authorList>
    </citation>
    <scope>NUCLEOTIDE SEQUENCE</scope>
</reference>
<evidence type="ECO:0000313" key="18">
    <source>
        <dbReference type="Proteomes" id="UP001153620"/>
    </source>
</evidence>
<evidence type="ECO:0000256" key="7">
    <source>
        <dbReference type="ARBA" id="ARBA00022729"/>
    </source>
</evidence>
<evidence type="ECO:0000256" key="14">
    <source>
        <dbReference type="SAM" id="SignalP"/>
    </source>
</evidence>
<dbReference type="SMART" id="SM00063">
    <property type="entry name" value="FRI"/>
    <property type="match status" value="1"/>
</dbReference>
<evidence type="ECO:0000256" key="8">
    <source>
        <dbReference type="ARBA" id="ARBA00022989"/>
    </source>
</evidence>
<feature type="domain" description="Frizzled/Smoothened 7TM" evidence="16">
    <location>
        <begin position="254"/>
        <end position="590"/>
    </location>
</feature>
<evidence type="ECO:0000256" key="10">
    <source>
        <dbReference type="ARBA" id="ARBA00023157"/>
    </source>
</evidence>
<comment type="similarity">
    <text evidence="2">Belongs to the G-protein coupled receptor Fz/Smo family.</text>
</comment>
<dbReference type="SMART" id="SM01330">
    <property type="entry name" value="Frizzled"/>
    <property type="match status" value="1"/>
</dbReference>
<dbReference type="EMBL" id="OU895877">
    <property type="protein sequence ID" value="CAG9801596.1"/>
    <property type="molecule type" value="Genomic_DNA"/>
</dbReference>
<feature type="transmembrane region" description="Helical" evidence="13">
    <location>
        <begin position="399"/>
        <end position="419"/>
    </location>
</feature>
<evidence type="ECO:0000259" key="16">
    <source>
        <dbReference type="SMART" id="SM01330"/>
    </source>
</evidence>
<feature type="domain" description="FZ" evidence="15">
    <location>
        <begin position="60"/>
        <end position="176"/>
    </location>
</feature>
<protein>
    <recommendedName>
        <fullName evidence="19">Frizzled</fullName>
    </recommendedName>
</protein>
<evidence type="ECO:0000256" key="11">
    <source>
        <dbReference type="ARBA" id="ARBA00023170"/>
    </source>
</evidence>
<dbReference type="InterPro" id="IPR036790">
    <property type="entry name" value="Frizzled_dom_sf"/>
</dbReference>
<dbReference type="InterPro" id="IPR020067">
    <property type="entry name" value="Frizzled_dom"/>
</dbReference>
<keyword evidence="12" id="KW-0325">Glycoprotein</keyword>
<dbReference type="AlphaFoldDB" id="A0A9N9WPV5"/>
<keyword evidence="8 13" id="KW-1133">Transmembrane helix</keyword>
<keyword evidence="4" id="KW-1003">Cell membrane</keyword>
<dbReference type="GO" id="GO:0042813">
    <property type="term" value="F:Wnt receptor activity"/>
    <property type="evidence" value="ECO:0007669"/>
    <property type="project" value="TreeGrafter"/>
</dbReference>
<dbReference type="PANTHER" id="PTHR11309">
    <property type="entry name" value="FRIZZLED"/>
    <property type="match status" value="1"/>
</dbReference>
<evidence type="ECO:0000256" key="5">
    <source>
        <dbReference type="ARBA" id="ARBA00022687"/>
    </source>
</evidence>
<dbReference type="GO" id="GO:0035567">
    <property type="term" value="P:non-canonical Wnt signaling pathway"/>
    <property type="evidence" value="ECO:0007669"/>
    <property type="project" value="TreeGrafter"/>
</dbReference>
<dbReference type="OrthoDB" id="10053709at2759"/>
<feature type="transmembrane region" description="Helical" evidence="13">
    <location>
        <begin position="300"/>
        <end position="320"/>
    </location>
</feature>
<feature type="chain" id="PRO_5040181580" description="Frizzled" evidence="14">
    <location>
        <begin position="20"/>
        <end position="596"/>
    </location>
</feature>
<dbReference type="Pfam" id="PF01534">
    <property type="entry name" value="Frizzled"/>
    <property type="match status" value="1"/>
</dbReference>
<keyword evidence="5" id="KW-0879">Wnt signaling pathway</keyword>
<evidence type="ECO:0000256" key="3">
    <source>
        <dbReference type="ARBA" id="ARBA00022473"/>
    </source>
</evidence>
<keyword evidence="7 14" id="KW-0732">Signal</keyword>
<keyword evidence="18" id="KW-1185">Reference proteome</keyword>
<keyword evidence="6 13" id="KW-0812">Transmembrane</keyword>